<evidence type="ECO:0000259" key="1">
    <source>
        <dbReference type="Pfam" id="PF14214"/>
    </source>
</evidence>
<comment type="caution">
    <text evidence="2">The sequence shown here is derived from an EMBL/GenBank/DDBJ whole genome shotgun (WGS) entry which is preliminary data.</text>
</comment>
<organism evidence="2 3">
    <name type="scientific">Gonium pectorale</name>
    <name type="common">Green alga</name>
    <dbReference type="NCBI Taxonomy" id="33097"/>
    <lineage>
        <taxon>Eukaryota</taxon>
        <taxon>Viridiplantae</taxon>
        <taxon>Chlorophyta</taxon>
        <taxon>core chlorophytes</taxon>
        <taxon>Chlorophyceae</taxon>
        <taxon>CS clade</taxon>
        <taxon>Chlamydomonadales</taxon>
        <taxon>Volvocaceae</taxon>
        <taxon>Gonium</taxon>
    </lineage>
</organism>
<dbReference type="PANTHER" id="PTHR47642">
    <property type="entry name" value="ATP-DEPENDENT DNA HELICASE"/>
    <property type="match status" value="1"/>
</dbReference>
<dbReference type="PANTHER" id="PTHR47642:SF5">
    <property type="entry name" value="ATP-DEPENDENT DNA HELICASE"/>
    <property type="match status" value="1"/>
</dbReference>
<dbReference type="Proteomes" id="UP000075714">
    <property type="component" value="Unassembled WGS sequence"/>
</dbReference>
<name>A0A150FXN0_GONPE</name>
<reference evidence="3" key="1">
    <citation type="journal article" date="2016" name="Nat. Commun.">
        <title>The Gonium pectorale genome demonstrates co-option of cell cycle regulation during the evolution of multicellularity.</title>
        <authorList>
            <person name="Hanschen E.R."/>
            <person name="Marriage T.N."/>
            <person name="Ferris P.J."/>
            <person name="Hamaji T."/>
            <person name="Toyoda A."/>
            <person name="Fujiyama A."/>
            <person name="Neme R."/>
            <person name="Noguchi H."/>
            <person name="Minakuchi Y."/>
            <person name="Suzuki M."/>
            <person name="Kawai-Toyooka H."/>
            <person name="Smith D.R."/>
            <person name="Sparks H."/>
            <person name="Anderson J."/>
            <person name="Bakaric R."/>
            <person name="Luria V."/>
            <person name="Karger A."/>
            <person name="Kirschner M.W."/>
            <person name="Durand P.M."/>
            <person name="Michod R.E."/>
            <person name="Nozaki H."/>
            <person name="Olson B.J."/>
        </authorList>
    </citation>
    <scope>NUCLEOTIDE SEQUENCE [LARGE SCALE GENOMIC DNA]</scope>
    <source>
        <strain evidence="3">NIES-2863</strain>
    </source>
</reference>
<protein>
    <recommendedName>
        <fullName evidence="1">Helitron helicase-like domain-containing protein</fullName>
    </recommendedName>
</protein>
<proteinExistence type="predicted"/>
<dbReference type="STRING" id="33097.A0A150FXN0"/>
<sequence>MIRQFGMPTWFITLTSRDFHWPETLNAIRVAQGQPKFTDAELEGMAFAERSNTVRSDPVTATRMYHRRLEAALKYLFLDCPETIGPVTDFYTMQEMNGRGTEHTHGLFWVKDAPQYGVASNEEVCAFVDKYVSCSIHGIDPSLLGCQTHVHSSTCKTRGANVCRFKFTRPPISRTTILEPFRDDEISDDDFKRLRKKWADVHQYLQSLGKNHRDTRSFDEFLQDLDLDEDDRLVHPLWRGNMDIQLCLDPCAVAMYITSYVTKCDRGLRTALAGIRQAARHDGGSLREHIRKLGNTLIHHQAISATEAAMLVLGLKHRRTTRRLVFVPTSKPAERVRLLKK</sequence>
<dbReference type="Pfam" id="PF14214">
    <property type="entry name" value="Helitron_like_N"/>
    <property type="match status" value="1"/>
</dbReference>
<dbReference type="OrthoDB" id="10063152at2759"/>
<dbReference type="EMBL" id="LSYV01000153">
    <property type="protein sequence ID" value="KXZ42384.1"/>
    <property type="molecule type" value="Genomic_DNA"/>
</dbReference>
<accession>A0A150FXN0</accession>
<gene>
    <name evidence="2" type="ORF">GPECTOR_153g57</name>
</gene>
<evidence type="ECO:0000313" key="2">
    <source>
        <dbReference type="EMBL" id="KXZ42384.1"/>
    </source>
</evidence>
<dbReference type="InterPro" id="IPR051055">
    <property type="entry name" value="PIF1_helicase"/>
</dbReference>
<feature type="domain" description="Helitron helicase-like" evidence="1">
    <location>
        <begin position="1"/>
        <end position="107"/>
    </location>
</feature>
<dbReference type="AlphaFoldDB" id="A0A150FXN0"/>
<evidence type="ECO:0000313" key="3">
    <source>
        <dbReference type="Proteomes" id="UP000075714"/>
    </source>
</evidence>
<keyword evidence="3" id="KW-1185">Reference proteome</keyword>
<dbReference type="InterPro" id="IPR025476">
    <property type="entry name" value="Helitron_helicase-like"/>
</dbReference>